<dbReference type="EMBL" id="JARK01001659">
    <property type="protein sequence ID" value="EYB84064.1"/>
    <property type="molecule type" value="Genomic_DNA"/>
</dbReference>
<evidence type="ECO:0000313" key="2">
    <source>
        <dbReference type="Proteomes" id="UP000024635"/>
    </source>
</evidence>
<accession>A0A016S1H4</accession>
<proteinExistence type="predicted"/>
<reference evidence="2" key="1">
    <citation type="journal article" date="2015" name="Nat. Genet.">
        <title>The genome and transcriptome of the zoonotic hookworm Ancylostoma ceylanicum identify infection-specific gene families.</title>
        <authorList>
            <person name="Schwarz E.M."/>
            <person name="Hu Y."/>
            <person name="Antoshechkin I."/>
            <person name="Miller M.M."/>
            <person name="Sternberg P.W."/>
            <person name="Aroian R.V."/>
        </authorList>
    </citation>
    <scope>NUCLEOTIDE SEQUENCE</scope>
    <source>
        <strain evidence="2">HY135</strain>
    </source>
</reference>
<dbReference type="AlphaFoldDB" id="A0A016S1H4"/>
<comment type="caution">
    <text evidence="1">The sequence shown here is derived from an EMBL/GenBank/DDBJ whole genome shotgun (WGS) entry which is preliminary data.</text>
</comment>
<gene>
    <name evidence="1" type="primary">Acey_s0323.g2479</name>
    <name evidence="1" type="ORF">Y032_0323g2479</name>
</gene>
<name>A0A016S1H4_9BILA</name>
<evidence type="ECO:0000313" key="1">
    <source>
        <dbReference type="EMBL" id="EYB84064.1"/>
    </source>
</evidence>
<protein>
    <submittedName>
        <fullName evidence="1">Uncharacterized protein</fullName>
    </submittedName>
</protein>
<organism evidence="1 2">
    <name type="scientific">Ancylostoma ceylanicum</name>
    <dbReference type="NCBI Taxonomy" id="53326"/>
    <lineage>
        <taxon>Eukaryota</taxon>
        <taxon>Metazoa</taxon>
        <taxon>Ecdysozoa</taxon>
        <taxon>Nematoda</taxon>
        <taxon>Chromadorea</taxon>
        <taxon>Rhabditida</taxon>
        <taxon>Rhabditina</taxon>
        <taxon>Rhabditomorpha</taxon>
        <taxon>Strongyloidea</taxon>
        <taxon>Ancylostomatidae</taxon>
        <taxon>Ancylostomatinae</taxon>
        <taxon>Ancylostoma</taxon>
    </lineage>
</organism>
<keyword evidence="2" id="KW-1185">Reference proteome</keyword>
<dbReference type="Proteomes" id="UP000024635">
    <property type="component" value="Unassembled WGS sequence"/>
</dbReference>
<sequence>MRTLPCVESANDCSGVGCARVPPRNPVNGTNCAHPLRQTTYRDGVNWRVGPLEGRHGRDRYSCFSAGRS</sequence>